<comment type="caution">
    <text evidence="1">The sequence shown here is derived from an EMBL/GenBank/DDBJ whole genome shotgun (WGS) entry which is preliminary data.</text>
</comment>
<dbReference type="EMBL" id="JBHSJG010000036">
    <property type="protein sequence ID" value="MFC4987985.1"/>
    <property type="molecule type" value="Genomic_DNA"/>
</dbReference>
<name>A0ABD5QEA2_9EURY</name>
<sequence length="99" mass="11167">MTSPPQERETYTIALDREERWVVHHVLTDRIDDRIDDGERPPERLLDLVSRIEDGEKTLTGRQLRTLQDALRTYAGADGTPSRDVELASAVAARLEALG</sequence>
<dbReference type="Proteomes" id="UP001595925">
    <property type="component" value="Unassembled WGS sequence"/>
</dbReference>
<gene>
    <name evidence="1" type="ORF">ACFPFO_09515</name>
</gene>
<organism evidence="1 2">
    <name type="scientific">Saliphagus infecundisoli</name>
    <dbReference type="NCBI Taxonomy" id="1849069"/>
    <lineage>
        <taxon>Archaea</taxon>
        <taxon>Methanobacteriati</taxon>
        <taxon>Methanobacteriota</taxon>
        <taxon>Stenosarchaea group</taxon>
        <taxon>Halobacteria</taxon>
        <taxon>Halobacteriales</taxon>
        <taxon>Natrialbaceae</taxon>
        <taxon>Saliphagus</taxon>
    </lineage>
</organism>
<evidence type="ECO:0000313" key="1">
    <source>
        <dbReference type="EMBL" id="MFC4987985.1"/>
    </source>
</evidence>
<reference evidence="1 2" key="1">
    <citation type="journal article" date="2019" name="Int. J. Syst. Evol. Microbiol.">
        <title>The Global Catalogue of Microorganisms (GCM) 10K type strain sequencing project: providing services to taxonomists for standard genome sequencing and annotation.</title>
        <authorList>
            <consortium name="The Broad Institute Genomics Platform"/>
            <consortium name="The Broad Institute Genome Sequencing Center for Infectious Disease"/>
            <person name="Wu L."/>
            <person name="Ma J."/>
        </authorList>
    </citation>
    <scope>NUCLEOTIDE SEQUENCE [LARGE SCALE GENOMIC DNA]</scope>
    <source>
        <strain evidence="1 2">CGMCC 1.15824</strain>
    </source>
</reference>
<keyword evidence="2" id="KW-1185">Reference proteome</keyword>
<dbReference type="RefSeq" id="WP_114577031.1">
    <property type="nucleotide sequence ID" value="NZ_JAIVEF010000001.1"/>
</dbReference>
<accession>A0ABD5QEA2</accession>
<evidence type="ECO:0000313" key="2">
    <source>
        <dbReference type="Proteomes" id="UP001595925"/>
    </source>
</evidence>
<dbReference type="Pfam" id="PF25251">
    <property type="entry name" value="DUF7853"/>
    <property type="match status" value="1"/>
</dbReference>
<protein>
    <submittedName>
        <fullName evidence="1">Uncharacterized protein</fullName>
    </submittedName>
</protein>
<proteinExistence type="predicted"/>
<dbReference type="AlphaFoldDB" id="A0ABD5QEA2"/>
<dbReference type="InterPro" id="IPR057175">
    <property type="entry name" value="DUF7853"/>
</dbReference>